<dbReference type="Gene3D" id="3.90.1420.10">
    <property type="entry name" value="Rubisco LSMT, substrate-binding domain"/>
    <property type="match status" value="1"/>
</dbReference>
<dbReference type="OMA" id="PGFANQD"/>
<comment type="caution">
    <text evidence="2">The sequence shown here is derived from an EMBL/GenBank/DDBJ whole genome shotgun (WGS) entry which is preliminary data.</text>
</comment>
<dbReference type="AlphaFoldDB" id="A0AA38LPF8"/>
<reference evidence="2 3" key="1">
    <citation type="journal article" date="2021" name="Nat. Plants">
        <title>The Taxus genome provides insights into paclitaxel biosynthesis.</title>
        <authorList>
            <person name="Xiong X."/>
            <person name="Gou J."/>
            <person name="Liao Q."/>
            <person name="Li Y."/>
            <person name="Zhou Q."/>
            <person name="Bi G."/>
            <person name="Li C."/>
            <person name="Du R."/>
            <person name="Wang X."/>
            <person name="Sun T."/>
            <person name="Guo L."/>
            <person name="Liang H."/>
            <person name="Lu P."/>
            <person name="Wu Y."/>
            <person name="Zhang Z."/>
            <person name="Ro D.K."/>
            <person name="Shang Y."/>
            <person name="Huang S."/>
            <person name="Yan J."/>
        </authorList>
    </citation>
    <scope>NUCLEOTIDE SEQUENCE [LARGE SCALE GENOMIC DNA]</scope>
    <source>
        <strain evidence="2">Ta-2019</strain>
    </source>
</reference>
<dbReference type="SUPFAM" id="SSF81822">
    <property type="entry name" value="RuBisCo LSMT C-terminal, substrate-binding domain"/>
    <property type="match status" value="1"/>
</dbReference>
<dbReference type="Pfam" id="PF09273">
    <property type="entry name" value="Rubis-subs-bind"/>
    <property type="match status" value="1"/>
</dbReference>
<name>A0AA38LPF8_TAXCH</name>
<accession>A0AA38LPF8</accession>
<organism evidence="2 3">
    <name type="scientific">Taxus chinensis</name>
    <name type="common">Chinese yew</name>
    <name type="synonym">Taxus wallichiana var. chinensis</name>
    <dbReference type="NCBI Taxonomy" id="29808"/>
    <lineage>
        <taxon>Eukaryota</taxon>
        <taxon>Viridiplantae</taxon>
        <taxon>Streptophyta</taxon>
        <taxon>Embryophyta</taxon>
        <taxon>Tracheophyta</taxon>
        <taxon>Spermatophyta</taxon>
        <taxon>Pinopsida</taxon>
        <taxon>Pinidae</taxon>
        <taxon>Conifers II</taxon>
        <taxon>Cupressales</taxon>
        <taxon>Taxaceae</taxon>
        <taxon>Taxus</taxon>
    </lineage>
</organism>
<dbReference type="Proteomes" id="UP000824469">
    <property type="component" value="Unassembled WGS sequence"/>
</dbReference>
<evidence type="ECO:0000313" key="2">
    <source>
        <dbReference type="EMBL" id="KAH9331446.1"/>
    </source>
</evidence>
<evidence type="ECO:0000313" key="3">
    <source>
        <dbReference type="Proteomes" id="UP000824469"/>
    </source>
</evidence>
<keyword evidence="3" id="KW-1185">Reference proteome</keyword>
<feature type="domain" description="Rubisco LSMT substrate-binding" evidence="1">
    <location>
        <begin position="21"/>
        <end position="138"/>
    </location>
</feature>
<feature type="non-terminal residue" evidence="2">
    <location>
        <position position="1"/>
    </location>
</feature>
<dbReference type="InterPro" id="IPR036464">
    <property type="entry name" value="Rubisco_LSMT_subst-bd_sf"/>
</dbReference>
<evidence type="ECO:0000259" key="1">
    <source>
        <dbReference type="Pfam" id="PF09273"/>
    </source>
</evidence>
<protein>
    <recommendedName>
        <fullName evidence="1">Rubisco LSMT substrate-binding domain-containing protein</fullName>
    </recommendedName>
</protein>
<gene>
    <name evidence="2" type="ORF">KI387_003554</name>
</gene>
<proteinExistence type="predicted"/>
<sequence length="143" mass="16255">APGFANQDIFRSILTYFRKRPQSFPLKMTGWPTQLEAYAFLVVSPPSMAQTFEKMAVAASSTGAFGNDMNHPVELRVKAFQLILDSCETNISKYTAFLKNMQENGSQNLSWNGQEQIDRQSLLKKLSMDLCSSEQRILFRAQY</sequence>
<feature type="non-terminal residue" evidence="2">
    <location>
        <position position="143"/>
    </location>
</feature>
<dbReference type="EMBL" id="JAHRHJ020000001">
    <property type="protein sequence ID" value="KAH9331446.1"/>
    <property type="molecule type" value="Genomic_DNA"/>
</dbReference>
<dbReference type="InterPro" id="IPR015353">
    <property type="entry name" value="Rubisco_LSMT_subst-bd"/>
</dbReference>